<dbReference type="Proteomes" id="UP000587760">
    <property type="component" value="Unassembled WGS sequence"/>
</dbReference>
<organism evidence="1 2">
    <name type="scientific">Spirochaeta isovalerica</name>
    <dbReference type="NCBI Taxonomy" id="150"/>
    <lineage>
        <taxon>Bacteria</taxon>
        <taxon>Pseudomonadati</taxon>
        <taxon>Spirochaetota</taxon>
        <taxon>Spirochaetia</taxon>
        <taxon>Spirochaetales</taxon>
        <taxon>Spirochaetaceae</taxon>
        <taxon>Spirochaeta</taxon>
    </lineage>
</organism>
<dbReference type="AlphaFoldDB" id="A0A841RIS9"/>
<dbReference type="NCBIfam" id="TIGR01319">
    <property type="entry name" value="glmL_fam"/>
    <property type="match status" value="1"/>
</dbReference>
<dbReference type="EMBL" id="JACHGJ010000012">
    <property type="protein sequence ID" value="MBB6482428.1"/>
    <property type="molecule type" value="Genomic_DNA"/>
</dbReference>
<sequence>MKVDVLAAEIGSTTTVVNAFVGMGTAEPRLAGQGFAPTSVLEGDVTVGLEGAIDHLKKNLKTEELTWERFLASSSAAGGLRMTVHGLVYDMTVRAAKEAALGAGANIHQITAGRMRRTDLKKLVELKPNIIMIAGGVDYGERDTALDNAEKIAELNLGIPVIYAGNIQNHDEIREIFLESGTKLYIVDNVYPSIDRLEVLPARRVIQKVFEEHIIHAPGMEKIRSLVDGHVIPTPGAVMEATRFLKNELGDLVTFDVGGATTDVHSVTDGSEEISRIQLSPEPDAKRTVEGDLGVYVNRMNVYELADKKRLSMRTGLPEEALEEAVQALPPVPQTDAEKKLVGELTYTALKIGLHRHAGKYRDSFASGGKKTMAEGRDLTALKYIIGTGGALTRLGIGPELIREVFSDGHKFDLLPPALPKVLIDQTYIMASLGVLSTEYPEDAAKLFEYYLEDRN</sequence>
<dbReference type="PIRSF" id="PIRSF004729">
    <property type="entry name" value="MutL"/>
    <property type="match status" value="1"/>
</dbReference>
<reference evidence="1 2" key="1">
    <citation type="submission" date="2020-08" db="EMBL/GenBank/DDBJ databases">
        <title>Genomic Encyclopedia of Type Strains, Phase IV (KMG-IV): sequencing the most valuable type-strain genomes for metagenomic binning, comparative biology and taxonomic classification.</title>
        <authorList>
            <person name="Goeker M."/>
        </authorList>
    </citation>
    <scope>NUCLEOTIDE SEQUENCE [LARGE SCALE GENOMIC DNA]</scope>
    <source>
        <strain evidence="1 2">DSM 2461</strain>
    </source>
</reference>
<dbReference type="Pfam" id="PF13941">
    <property type="entry name" value="MutL"/>
    <property type="match status" value="1"/>
</dbReference>
<protein>
    <submittedName>
        <fullName evidence="1">Uncharacterized protein (TIGR01319 family)</fullName>
    </submittedName>
</protein>
<evidence type="ECO:0000313" key="1">
    <source>
        <dbReference type="EMBL" id="MBB6482428.1"/>
    </source>
</evidence>
<name>A0A841RIS9_9SPIO</name>
<accession>A0A841RIS9</accession>
<dbReference type="NCBIfam" id="NF040744">
    <property type="entry name" value="ornith_Or-4"/>
    <property type="match status" value="1"/>
</dbReference>
<dbReference type="InterPro" id="IPR006230">
    <property type="entry name" value="MutL"/>
</dbReference>
<dbReference type="RefSeq" id="WP_184748666.1">
    <property type="nucleotide sequence ID" value="NZ_JACHGJ010000012.1"/>
</dbReference>
<comment type="caution">
    <text evidence="1">The sequence shown here is derived from an EMBL/GenBank/DDBJ whole genome shotgun (WGS) entry which is preliminary data.</text>
</comment>
<proteinExistence type="predicted"/>
<gene>
    <name evidence="1" type="ORF">HNR50_004127</name>
</gene>
<keyword evidence="2" id="KW-1185">Reference proteome</keyword>
<evidence type="ECO:0000313" key="2">
    <source>
        <dbReference type="Proteomes" id="UP000587760"/>
    </source>
</evidence>